<dbReference type="Pfam" id="PF01614">
    <property type="entry name" value="IclR_C"/>
    <property type="match status" value="1"/>
</dbReference>
<dbReference type="GO" id="GO:0003677">
    <property type="term" value="F:DNA binding"/>
    <property type="evidence" value="ECO:0007669"/>
    <property type="project" value="UniProtKB-KW"/>
</dbReference>
<keyword evidence="2" id="KW-0238">DNA-binding</keyword>
<dbReference type="SUPFAM" id="SSF55781">
    <property type="entry name" value="GAF domain-like"/>
    <property type="match status" value="1"/>
</dbReference>
<dbReference type="PROSITE" id="PS51078">
    <property type="entry name" value="ICLR_ED"/>
    <property type="match status" value="1"/>
</dbReference>
<keyword evidence="7" id="KW-1185">Reference proteome</keyword>
<evidence type="ECO:0000259" key="4">
    <source>
        <dbReference type="PROSITE" id="PS51077"/>
    </source>
</evidence>
<proteinExistence type="predicted"/>
<dbReference type="InterPro" id="IPR014757">
    <property type="entry name" value="Tscrpt_reg_IclR_C"/>
</dbReference>
<dbReference type="PANTHER" id="PTHR30136">
    <property type="entry name" value="HELIX-TURN-HELIX TRANSCRIPTIONAL REGULATOR, ICLR FAMILY"/>
    <property type="match status" value="1"/>
</dbReference>
<dbReference type="Pfam" id="PF09339">
    <property type="entry name" value="HTH_IclR"/>
    <property type="match status" value="1"/>
</dbReference>
<dbReference type="InterPro" id="IPR050707">
    <property type="entry name" value="HTH_MetabolicPath_Reg"/>
</dbReference>
<dbReference type="OrthoDB" id="14763at2157"/>
<dbReference type="Gene3D" id="3.30.450.40">
    <property type="match status" value="1"/>
</dbReference>
<keyword evidence="1" id="KW-0805">Transcription regulation</keyword>
<evidence type="ECO:0000256" key="2">
    <source>
        <dbReference type="ARBA" id="ARBA00023125"/>
    </source>
</evidence>
<dbReference type="CDD" id="cd00090">
    <property type="entry name" value="HTH_ARSR"/>
    <property type="match status" value="1"/>
</dbReference>
<dbReference type="GO" id="GO:0003700">
    <property type="term" value="F:DNA-binding transcription factor activity"/>
    <property type="evidence" value="ECO:0007669"/>
    <property type="project" value="TreeGrafter"/>
</dbReference>
<comment type="caution">
    <text evidence="6">The sequence shown here is derived from an EMBL/GenBank/DDBJ whole genome shotgun (WGS) entry which is preliminary data.</text>
</comment>
<sequence>MDECETMGVMSDHTPNRPIKATKTTFEIVDVVADRGTVGVLELAEELDRSKSTIHSHLSTLESLGYLINDEGRYRLSLKWFDHGIRARNERTVFDVATKEIRALAETIDEPVWLYTEDHGRAVVVDAANLDGGDDYKVARVGWRTYLHCTSSGKTILAHLPDETVDEIIARHGLPAETDNTITSRAELERELVTIREQGYATNDEETADGIYALSVPIVLDERVFGAVCISGPAYRLSKPDVQASLLDSLFETVNRIELTYKY</sequence>
<evidence type="ECO:0000313" key="7">
    <source>
        <dbReference type="Proteomes" id="UP000318864"/>
    </source>
</evidence>
<dbReference type="Proteomes" id="UP000318864">
    <property type="component" value="Unassembled WGS sequence"/>
</dbReference>
<dbReference type="SUPFAM" id="SSF46785">
    <property type="entry name" value="Winged helix' DNA-binding domain"/>
    <property type="match status" value="1"/>
</dbReference>
<dbReference type="InterPro" id="IPR029016">
    <property type="entry name" value="GAF-like_dom_sf"/>
</dbReference>
<dbReference type="AlphaFoldDB" id="A0A4S3TT66"/>
<evidence type="ECO:0000256" key="3">
    <source>
        <dbReference type="ARBA" id="ARBA00023163"/>
    </source>
</evidence>
<evidence type="ECO:0000259" key="5">
    <source>
        <dbReference type="PROSITE" id="PS51078"/>
    </source>
</evidence>
<organism evidence="6 7">
    <name type="scientific">Salinadaptatus halalkaliphilus</name>
    <dbReference type="NCBI Taxonomy" id="2419781"/>
    <lineage>
        <taxon>Archaea</taxon>
        <taxon>Methanobacteriati</taxon>
        <taxon>Methanobacteriota</taxon>
        <taxon>Stenosarchaea group</taxon>
        <taxon>Halobacteria</taxon>
        <taxon>Halobacteriales</taxon>
        <taxon>Natrialbaceae</taxon>
        <taxon>Salinadaptatus</taxon>
    </lineage>
</organism>
<dbReference type="EMBL" id="RBZW01000003">
    <property type="protein sequence ID" value="THE66665.1"/>
    <property type="molecule type" value="Genomic_DNA"/>
</dbReference>
<dbReference type="PROSITE" id="PS51077">
    <property type="entry name" value="HTH_ICLR"/>
    <property type="match status" value="1"/>
</dbReference>
<dbReference type="GO" id="GO:0045892">
    <property type="term" value="P:negative regulation of DNA-templated transcription"/>
    <property type="evidence" value="ECO:0007669"/>
    <property type="project" value="TreeGrafter"/>
</dbReference>
<protein>
    <submittedName>
        <fullName evidence="6">IclR family transcriptional regulator</fullName>
    </submittedName>
</protein>
<dbReference type="PANTHER" id="PTHR30136:SF35">
    <property type="entry name" value="HTH-TYPE TRANSCRIPTIONAL REGULATOR RV1719"/>
    <property type="match status" value="1"/>
</dbReference>
<gene>
    <name evidence="6" type="ORF">D8Y22_00585</name>
</gene>
<feature type="domain" description="HTH iclR-type" evidence="4">
    <location>
        <begin position="19"/>
        <end position="78"/>
    </location>
</feature>
<dbReference type="InterPro" id="IPR011991">
    <property type="entry name" value="ArsR-like_HTH"/>
</dbReference>
<name>A0A4S3TT66_9EURY</name>
<dbReference type="InterPro" id="IPR036390">
    <property type="entry name" value="WH_DNA-bd_sf"/>
</dbReference>
<keyword evidence="3" id="KW-0804">Transcription</keyword>
<reference evidence="6 7" key="1">
    <citation type="submission" date="2018-10" db="EMBL/GenBank/DDBJ databases">
        <title>Natronolimnobius sp. XQ-INN 246 isolated from Inner Mongolia Autonomous Region of China.</title>
        <authorList>
            <person name="Xue Q."/>
        </authorList>
    </citation>
    <scope>NUCLEOTIDE SEQUENCE [LARGE SCALE GENOMIC DNA]</scope>
    <source>
        <strain evidence="6 7">XQ-INN 246</strain>
    </source>
</reference>
<dbReference type="Gene3D" id="1.10.10.10">
    <property type="entry name" value="Winged helix-like DNA-binding domain superfamily/Winged helix DNA-binding domain"/>
    <property type="match status" value="1"/>
</dbReference>
<feature type="domain" description="IclR-ED" evidence="5">
    <location>
        <begin position="79"/>
        <end position="263"/>
    </location>
</feature>
<evidence type="ECO:0000313" key="6">
    <source>
        <dbReference type="EMBL" id="THE66665.1"/>
    </source>
</evidence>
<accession>A0A4S3TT66</accession>
<dbReference type="SMART" id="SM00346">
    <property type="entry name" value="HTH_ICLR"/>
    <property type="match status" value="1"/>
</dbReference>
<dbReference type="InterPro" id="IPR005471">
    <property type="entry name" value="Tscrpt_reg_IclR_N"/>
</dbReference>
<dbReference type="RefSeq" id="WP_141462620.1">
    <property type="nucleotide sequence ID" value="NZ_RBZW01000003.1"/>
</dbReference>
<evidence type="ECO:0000256" key="1">
    <source>
        <dbReference type="ARBA" id="ARBA00023015"/>
    </source>
</evidence>
<dbReference type="InterPro" id="IPR036388">
    <property type="entry name" value="WH-like_DNA-bd_sf"/>
</dbReference>